<sequence>MFIIIDNMAKDELYKAIKSQNKTLGLRDKLLYLFDKLMLEVDDESKRTELYRMRARVDILFKNKF</sequence>
<reference evidence="1" key="1">
    <citation type="journal article" date="2014" name="Front. Microbiol.">
        <title>High frequency of phylogenetically diverse reductive dehalogenase-homologous genes in deep subseafloor sedimentary metagenomes.</title>
        <authorList>
            <person name="Kawai M."/>
            <person name="Futagami T."/>
            <person name="Toyoda A."/>
            <person name="Takaki Y."/>
            <person name="Nishi S."/>
            <person name="Hori S."/>
            <person name="Arai W."/>
            <person name="Tsubouchi T."/>
            <person name="Morono Y."/>
            <person name="Uchiyama I."/>
            <person name="Ito T."/>
            <person name="Fujiyama A."/>
            <person name="Inagaki F."/>
            <person name="Takami H."/>
        </authorList>
    </citation>
    <scope>NUCLEOTIDE SEQUENCE</scope>
    <source>
        <strain evidence="1">Expedition CK06-06</strain>
    </source>
</reference>
<name>X0SS55_9ZZZZ</name>
<proteinExistence type="predicted"/>
<protein>
    <submittedName>
        <fullName evidence="1">Uncharacterized protein</fullName>
    </submittedName>
</protein>
<gene>
    <name evidence="1" type="ORF">S01H1_06020</name>
</gene>
<dbReference type="EMBL" id="BARS01003124">
    <property type="protein sequence ID" value="GAF77946.1"/>
    <property type="molecule type" value="Genomic_DNA"/>
</dbReference>
<accession>X0SS55</accession>
<evidence type="ECO:0000313" key="1">
    <source>
        <dbReference type="EMBL" id="GAF77946.1"/>
    </source>
</evidence>
<organism evidence="1">
    <name type="scientific">marine sediment metagenome</name>
    <dbReference type="NCBI Taxonomy" id="412755"/>
    <lineage>
        <taxon>unclassified sequences</taxon>
        <taxon>metagenomes</taxon>
        <taxon>ecological metagenomes</taxon>
    </lineage>
</organism>
<comment type="caution">
    <text evidence="1">The sequence shown here is derived from an EMBL/GenBank/DDBJ whole genome shotgun (WGS) entry which is preliminary data.</text>
</comment>
<dbReference type="AlphaFoldDB" id="X0SS55"/>